<organism evidence="2 3">
    <name type="scientific">Rubellimicrobium rubrum</name>
    <dbReference type="NCBI Taxonomy" id="2585369"/>
    <lineage>
        <taxon>Bacteria</taxon>
        <taxon>Pseudomonadati</taxon>
        <taxon>Pseudomonadota</taxon>
        <taxon>Alphaproteobacteria</taxon>
        <taxon>Rhodobacterales</taxon>
        <taxon>Roseobacteraceae</taxon>
        <taxon>Rubellimicrobium</taxon>
    </lineage>
</organism>
<sequence length="167" mass="17760">MTALRDPIALAIPAPAQKLLVTLQTERDPVTIEPASRRIIAVQPYEQGVPVPSGVTQRDAVPPDRDEFVNEQSGPGIISEQRSGGGPALMDEPFEGGPLPKFSTFQALNLAKERCAFDIEDHDLAAPSCETRQAHAWARPTPSADGVGCRGRRLGDAGPAAGWDLAT</sequence>
<comment type="caution">
    <text evidence="2">The sequence shown here is derived from an EMBL/GenBank/DDBJ whole genome shotgun (WGS) entry which is preliminary data.</text>
</comment>
<gene>
    <name evidence="2" type="ORF">FHG66_16740</name>
</gene>
<dbReference type="RefSeq" id="WP_139078196.1">
    <property type="nucleotide sequence ID" value="NZ_VDFU01000026.1"/>
</dbReference>
<evidence type="ECO:0000313" key="3">
    <source>
        <dbReference type="Proteomes" id="UP000305887"/>
    </source>
</evidence>
<reference evidence="2 3" key="1">
    <citation type="submission" date="2019-06" db="EMBL/GenBank/DDBJ databases">
        <title>YIM 131921 draft genome.</title>
        <authorList>
            <person name="Jiang L."/>
        </authorList>
    </citation>
    <scope>NUCLEOTIDE SEQUENCE [LARGE SCALE GENOMIC DNA]</scope>
    <source>
        <strain evidence="2 3">YIM 131921</strain>
    </source>
</reference>
<dbReference type="EMBL" id="VDFU01000026">
    <property type="protein sequence ID" value="TNC47395.1"/>
    <property type="molecule type" value="Genomic_DNA"/>
</dbReference>
<evidence type="ECO:0000313" key="2">
    <source>
        <dbReference type="EMBL" id="TNC47395.1"/>
    </source>
</evidence>
<keyword evidence="3" id="KW-1185">Reference proteome</keyword>
<feature type="region of interest" description="Disordered" evidence="1">
    <location>
        <begin position="50"/>
        <end position="97"/>
    </location>
</feature>
<dbReference type="Proteomes" id="UP000305887">
    <property type="component" value="Unassembled WGS sequence"/>
</dbReference>
<name>A0A5C4MNK0_9RHOB</name>
<accession>A0A5C4MNK0</accession>
<dbReference type="AlphaFoldDB" id="A0A5C4MNK0"/>
<feature type="region of interest" description="Disordered" evidence="1">
    <location>
        <begin position="136"/>
        <end position="167"/>
    </location>
</feature>
<proteinExistence type="predicted"/>
<protein>
    <submittedName>
        <fullName evidence="2">Uncharacterized protein</fullName>
    </submittedName>
</protein>
<evidence type="ECO:0000256" key="1">
    <source>
        <dbReference type="SAM" id="MobiDB-lite"/>
    </source>
</evidence>